<name>A0A6A6UW73_9PEZI</name>
<evidence type="ECO:0000256" key="1">
    <source>
        <dbReference type="ARBA" id="ARBA00004370"/>
    </source>
</evidence>
<organism evidence="7 8">
    <name type="scientific">Microthyrium microscopicum</name>
    <dbReference type="NCBI Taxonomy" id="703497"/>
    <lineage>
        <taxon>Eukaryota</taxon>
        <taxon>Fungi</taxon>
        <taxon>Dikarya</taxon>
        <taxon>Ascomycota</taxon>
        <taxon>Pezizomycotina</taxon>
        <taxon>Dothideomycetes</taxon>
        <taxon>Dothideomycetes incertae sedis</taxon>
        <taxon>Microthyriales</taxon>
        <taxon>Microthyriaceae</taxon>
        <taxon>Microthyrium</taxon>
    </lineage>
</organism>
<dbReference type="GO" id="GO:0016020">
    <property type="term" value="C:membrane"/>
    <property type="evidence" value="ECO:0007669"/>
    <property type="project" value="UniProtKB-SubCell"/>
</dbReference>
<feature type="transmembrane region" description="Helical" evidence="6">
    <location>
        <begin position="89"/>
        <end position="106"/>
    </location>
</feature>
<evidence type="ECO:0000256" key="6">
    <source>
        <dbReference type="SAM" id="Phobius"/>
    </source>
</evidence>
<dbReference type="OrthoDB" id="5620at2759"/>
<keyword evidence="5 6" id="KW-0472">Membrane</keyword>
<comment type="similarity">
    <text evidence="2">Belongs to the TMEM14 family.</text>
</comment>
<dbReference type="InterPro" id="IPR005349">
    <property type="entry name" value="TMEM14"/>
</dbReference>
<dbReference type="PANTHER" id="PTHR12668:SF15">
    <property type="entry name" value="UPF0136 DOMAIN PROTEIN (AFU_ORTHOLOGUE AFUA_1G03720)"/>
    <property type="match status" value="1"/>
</dbReference>
<feature type="transmembrane region" description="Helical" evidence="6">
    <location>
        <begin position="36"/>
        <end position="54"/>
    </location>
</feature>
<dbReference type="Proteomes" id="UP000799302">
    <property type="component" value="Unassembled WGS sequence"/>
</dbReference>
<accession>A0A6A6UW73</accession>
<keyword evidence="8" id="KW-1185">Reference proteome</keyword>
<feature type="transmembrane region" description="Helical" evidence="6">
    <location>
        <begin position="60"/>
        <end position="77"/>
    </location>
</feature>
<comment type="subcellular location">
    <subcellularLocation>
        <location evidence="1">Membrane</location>
    </subcellularLocation>
</comment>
<dbReference type="InterPro" id="IPR044890">
    <property type="entry name" value="TMEM14_sf"/>
</dbReference>
<dbReference type="Gene3D" id="1.10.10.1740">
    <property type="entry name" value="Transmembrane protein 14-like"/>
    <property type="match status" value="1"/>
</dbReference>
<proteinExistence type="inferred from homology"/>
<evidence type="ECO:0000313" key="7">
    <source>
        <dbReference type="EMBL" id="KAF2675224.1"/>
    </source>
</evidence>
<protein>
    <submittedName>
        <fullName evidence="7">TMEM14-domain-containing protein</fullName>
    </submittedName>
</protein>
<dbReference type="EMBL" id="MU004230">
    <property type="protein sequence ID" value="KAF2675224.1"/>
    <property type="molecule type" value="Genomic_DNA"/>
</dbReference>
<evidence type="ECO:0000256" key="3">
    <source>
        <dbReference type="ARBA" id="ARBA00022692"/>
    </source>
</evidence>
<evidence type="ECO:0000256" key="2">
    <source>
        <dbReference type="ARBA" id="ARBA00007590"/>
    </source>
</evidence>
<dbReference type="PANTHER" id="PTHR12668">
    <property type="entry name" value="TRANSMEMBRANE PROTEIN 14, 15"/>
    <property type="match status" value="1"/>
</dbReference>
<evidence type="ECO:0000256" key="4">
    <source>
        <dbReference type="ARBA" id="ARBA00022989"/>
    </source>
</evidence>
<sequence>MFTASFNSLDQIAYALGAITAGGGITGYVRTGSIPSVAAGCTVGFLYIISAYRLQNNQPYAIELGLLASVLLAGSSIPRAIRSKKPLPSGLSVLALVGLYNFGLAFQRGSA</sequence>
<keyword evidence="4 6" id="KW-1133">Transmembrane helix</keyword>
<reference evidence="7" key="1">
    <citation type="journal article" date="2020" name="Stud. Mycol.">
        <title>101 Dothideomycetes genomes: a test case for predicting lifestyles and emergence of pathogens.</title>
        <authorList>
            <person name="Haridas S."/>
            <person name="Albert R."/>
            <person name="Binder M."/>
            <person name="Bloem J."/>
            <person name="Labutti K."/>
            <person name="Salamov A."/>
            <person name="Andreopoulos B."/>
            <person name="Baker S."/>
            <person name="Barry K."/>
            <person name="Bills G."/>
            <person name="Bluhm B."/>
            <person name="Cannon C."/>
            <person name="Castanera R."/>
            <person name="Culley D."/>
            <person name="Daum C."/>
            <person name="Ezra D."/>
            <person name="Gonzalez J."/>
            <person name="Henrissat B."/>
            <person name="Kuo A."/>
            <person name="Liang C."/>
            <person name="Lipzen A."/>
            <person name="Lutzoni F."/>
            <person name="Magnuson J."/>
            <person name="Mondo S."/>
            <person name="Nolan M."/>
            <person name="Ohm R."/>
            <person name="Pangilinan J."/>
            <person name="Park H.-J."/>
            <person name="Ramirez L."/>
            <person name="Alfaro M."/>
            <person name="Sun H."/>
            <person name="Tritt A."/>
            <person name="Yoshinaga Y."/>
            <person name="Zwiers L.-H."/>
            <person name="Turgeon B."/>
            <person name="Goodwin S."/>
            <person name="Spatafora J."/>
            <person name="Crous P."/>
            <person name="Grigoriev I."/>
        </authorList>
    </citation>
    <scope>NUCLEOTIDE SEQUENCE</scope>
    <source>
        <strain evidence="7">CBS 115976</strain>
    </source>
</reference>
<dbReference type="AlphaFoldDB" id="A0A6A6UW73"/>
<keyword evidence="3 6" id="KW-0812">Transmembrane</keyword>
<evidence type="ECO:0000256" key="5">
    <source>
        <dbReference type="ARBA" id="ARBA00023136"/>
    </source>
</evidence>
<gene>
    <name evidence="7" type="ORF">BT63DRAFT_474867</name>
</gene>
<dbReference type="Pfam" id="PF03647">
    <property type="entry name" value="Tmemb_14"/>
    <property type="match status" value="1"/>
</dbReference>
<evidence type="ECO:0000313" key="8">
    <source>
        <dbReference type="Proteomes" id="UP000799302"/>
    </source>
</evidence>
<feature type="transmembrane region" description="Helical" evidence="6">
    <location>
        <begin position="12"/>
        <end position="29"/>
    </location>
</feature>